<sequence>MTLKDSNSHLDKTFNDPVAAKLLAKKLNLDLIIADNDEWRVVNYL</sequence>
<comment type="caution">
    <text evidence="1">The sequence shown here is derived from an EMBL/GenBank/DDBJ whole genome shotgun (WGS) entry which is preliminary data.</text>
</comment>
<evidence type="ECO:0000313" key="2">
    <source>
        <dbReference type="Proteomes" id="UP001341820"/>
    </source>
</evidence>
<gene>
    <name evidence="1" type="ORF">P5F74_11550</name>
</gene>
<accession>A0ABU6NKR1</accession>
<keyword evidence="2" id="KW-1185">Reference proteome</keyword>
<name>A0ABU6NKR1_9BACI</name>
<protein>
    <submittedName>
        <fullName evidence="1">Uncharacterized protein</fullName>
    </submittedName>
</protein>
<dbReference type="EMBL" id="JAROAS010000022">
    <property type="protein sequence ID" value="MED4128771.1"/>
    <property type="molecule type" value="Genomic_DNA"/>
</dbReference>
<dbReference type="RefSeq" id="WP_328237540.1">
    <property type="nucleotide sequence ID" value="NZ_JAROAS010000022.1"/>
</dbReference>
<dbReference type="Proteomes" id="UP001341820">
    <property type="component" value="Unassembled WGS sequence"/>
</dbReference>
<organism evidence="1 2">
    <name type="scientific">Shouchella miscanthi</name>
    <dbReference type="NCBI Taxonomy" id="2598861"/>
    <lineage>
        <taxon>Bacteria</taxon>
        <taxon>Bacillati</taxon>
        <taxon>Bacillota</taxon>
        <taxon>Bacilli</taxon>
        <taxon>Bacillales</taxon>
        <taxon>Bacillaceae</taxon>
        <taxon>Shouchella</taxon>
    </lineage>
</organism>
<reference evidence="1 2" key="1">
    <citation type="submission" date="2023-03" db="EMBL/GenBank/DDBJ databases">
        <title>Bacillus Genome Sequencing.</title>
        <authorList>
            <person name="Dunlap C."/>
        </authorList>
    </citation>
    <scope>NUCLEOTIDE SEQUENCE [LARGE SCALE GENOMIC DNA]</scope>
    <source>
        <strain evidence="1 2">B-4107</strain>
    </source>
</reference>
<proteinExistence type="predicted"/>
<evidence type="ECO:0000313" key="1">
    <source>
        <dbReference type="EMBL" id="MED4128771.1"/>
    </source>
</evidence>